<keyword evidence="2" id="KW-1133">Transmembrane helix</keyword>
<keyword evidence="2" id="KW-0812">Transmembrane</keyword>
<keyword evidence="2" id="KW-0472">Membrane</keyword>
<feature type="transmembrane region" description="Helical" evidence="2">
    <location>
        <begin position="166"/>
        <end position="183"/>
    </location>
</feature>
<organism evidence="3 4">
    <name type="scientific">Dinoponera quadriceps</name>
    <name type="common">South American ant</name>
    <dbReference type="NCBI Taxonomy" id="609295"/>
    <lineage>
        <taxon>Eukaryota</taxon>
        <taxon>Metazoa</taxon>
        <taxon>Ecdysozoa</taxon>
        <taxon>Arthropoda</taxon>
        <taxon>Hexapoda</taxon>
        <taxon>Insecta</taxon>
        <taxon>Pterygota</taxon>
        <taxon>Neoptera</taxon>
        <taxon>Endopterygota</taxon>
        <taxon>Hymenoptera</taxon>
        <taxon>Apocrita</taxon>
        <taxon>Aculeata</taxon>
        <taxon>Formicoidea</taxon>
        <taxon>Formicidae</taxon>
        <taxon>Ponerinae</taxon>
        <taxon>Ponerini</taxon>
        <taxon>Dinoponera</taxon>
    </lineage>
</organism>
<feature type="compositionally biased region" description="Basic and acidic residues" evidence="1">
    <location>
        <begin position="417"/>
        <end position="441"/>
    </location>
</feature>
<dbReference type="RefSeq" id="XP_014468733.1">
    <property type="nucleotide sequence ID" value="XM_014613247.1"/>
</dbReference>
<proteinExistence type="predicted"/>
<evidence type="ECO:0000313" key="3">
    <source>
        <dbReference type="Proteomes" id="UP000515204"/>
    </source>
</evidence>
<dbReference type="AlphaFoldDB" id="A0A6P3WRK8"/>
<name>A0A6P3WRK8_DINQU</name>
<feature type="compositionally biased region" description="Basic and acidic residues" evidence="1">
    <location>
        <begin position="549"/>
        <end position="571"/>
    </location>
</feature>
<sequence length="647" mass="74678">MDNANTNESNENVNENDWVLINKTALQVRNNETVPLPEMQKDLSNKNRIIEISNSCIGVLCENIDSDDTSNDVSVITESDADASNQDFSTYQDENKIYKSENIVDKILHQGQQLQNDVTKSNAYAFSKNFISSLLDYNIRSDYWDNKNVSQLCEPNNNEVFNMVRYILFGCMIGIFLSHFTFWPTNDENIDIVGIKDLQTECHNIINTFKEVNATLNEIKVHILTENKLNKDYTWQLLKSINYPNKMNNKPIMESLNNGPHLLDHLQESLNVLSLLSNDMIYASNDLLKNKINKTLDVVDDTKIFYETLVSFNDSRQSMNVSAVVQFLQDAINKIHHTSRSLLTDLVKKLSNIMVNVHNKYNKMRHKLIKKLCYLKNVLPGDSKFLDQLTEKSQFLSNYDKYCSRKNASIKLNGKTSKKENTRTNENIKRQPEKTNDSISHTKLETGDTQTIDIEIYCDKVTNDHSQPTQTGQCTDETLNNNVDRITDEPNIRAASDYGKITADKTKVKGPKINNNFKSNDSTRKVFNTDKPIKEKYISPRIKTRIHAPKTDKDHYKHSSKDESADQDHHQIKSADWLFERSNERQKLRQASNAYSTKVPKDSKYEVNFNAAIDNMIQTFGKSIDKAMRFFKRKVEDILRRDVLKEK</sequence>
<evidence type="ECO:0000256" key="1">
    <source>
        <dbReference type="SAM" id="MobiDB-lite"/>
    </source>
</evidence>
<feature type="region of interest" description="Disordered" evidence="1">
    <location>
        <begin position="415"/>
        <end position="441"/>
    </location>
</feature>
<evidence type="ECO:0000256" key="2">
    <source>
        <dbReference type="SAM" id="Phobius"/>
    </source>
</evidence>
<feature type="region of interest" description="Disordered" evidence="1">
    <location>
        <begin position="545"/>
        <end position="571"/>
    </location>
</feature>
<gene>
    <name evidence="4" type="primary">LOC106741354</name>
</gene>
<dbReference type="Proteomes" id="UP000515204">
    <property type="component" value="Unplaced"/>
</dbReference>
<evidence type="ECO:0000313" key="4">
    <source>
        <dbReference type="RefSeq" id="XP_014468733.1"/>
    </source>
</evidence>
<dbReference type="KEGG" id="dqu:106741354"/>
<reference evidence="4" key="1">
    <citation type="submission" date="2025-08" db="UniProtKB">
        <authorList>
            <consortium name="RefSeq"/>
        </authorList>
    </citation>
    <scope>IDENTIFICATION</scope>
</reference>
<dbReference type="OrthoDB" id="7687339at2759"/>
<protein>
    <submittedName>
        <fullName evidence="4">Uncharacterized protein LOC106741354</fullName>
    </submittedName>
</protein>
<keyword evidence="3" id="KW-1185">Reference proteome</keyword>
<dbReference type="GeneID" id="106741354"/>
<accession>A0A6P3WRK8</accession>